<organism evidence="2 3">
    <name type="scientific">Pararge aegeria aegeria</name>
    <dbReference type="NCBI Taxonomy" id="348720"/>
    <lineage>
        <taxon>Eukaryota</taxon>
        <taxon>Metazoa</taxon>
        <taxon>Ecdysozoa</taxon>
        <taxon>Arthropoda</taxon>
        <taxon>Hexapoda</taxon>
        <taxon>Insecta</taxon>
        <taxon>Pterygota</taxon>
        <taxon>Neoptera</taxon>
        <taxon>Endopterygota</taxon>
        <taxon>Lepidoptera</taxon>
        <taxon>Glossata</taxon>
        <taxon>Ditrysia</taxon>
        <taxon>Papilionoidea</taxon>
        <taxon>Nymphalidae</taxon>
        <taxon>Satyrinae</taxon>
        <taxon>Satyrini</taxon>
        <taxon>Parargina</taxon>
        <taxon>Pararge</taxon>
    </lineage>
</organism>
<accession>A0A8S4SGS0</accession>
<dbReference type="Proteomes" id="UP000838756">
    <property type="component" value="Unassembled WGS sequence"/>
</dbReference>
<proteinExistence type="predicted"/>
<keyword evidence="3" id="KW-1185">Reference proteome</keyword>
<gene>
    <name evidence="2" type="primary">jg10077</name>
    <name evidence="2" type="ORF">PAEG_LOCUS24937</name>
</gene>
<sequence>MRRTLENWTDGVVIGGLKISNLRYADDTTLFASSARYIENLLQKMESISLEFGLKINRAKTKMMIVDRINNNTPEHKLRTVM</sequence>
<evidence type="ECO:0000313" key="3">
    <source>
        <dbReference type="Proteomes" id="UP000838756"/>
    </source>
</evidence>
<dbReference type="PANTHER" id="PTHR47027">
    <property type="entry name" value="REVERSE TRANSCRIPTASE DOMAIN-CONTAINING PROTEIN"/>
    <property type="match status" value="1"/>
</dbReference>
<reference evidence="2" key="1">
    <citation type="submission" date="2022-03" db="EMBL/GenBank/DDBJ databases">
        <authorList>
            <person name="Lindestad O."/>
        </authorList>
    </citation>
    <scope>NUCLEOTIDE SEQUENCE</scope>
</reference>
<dbReference type="AlphaFoldDB" id="A0A8S4SGS0"/>
<protein>
    <submittedName>
        <fullName evidence="2">Jg10077 protein</fullName>
    </submittedName>
</protein>
<feature type="domain" description="Reverse transcriptase" evidence="1">
    <location>
        <begin position="1"/>
        <end position="82"/>
    </location>
</feature>
<evidence type="ECO:0000313" key="2">
    <source>
        <dbReference type="EMBL" id="CAH2265532.1"/>
    </source>
</evidence>
<dbReference type="OrthoDB" id="425681at2759"/>
<comment type="caution">
    <text evidence="2">The sequence shown here is derived from an EMBL/GenBank/DDBJ whole genome shotgun (WGS) entry which is preliminary data.</text>
</comment>
<dbReference type="EMBL" id="CAKXAJ010026282">
    <property type="protein sequence ID" value="CAH2265532.1"/>
    <property type="molecule type" value="Genomic_DNA"/>
</dbReference>
<evidence type="ECO:0000259" key="1">
    <source>
        <dbReference type="PROSITE" id="PS50878"/>
    </source>
</evidence>
<dbReference type="Pfam" id="PF00078">
    <property type="entry name" value="RVT_1"/>
    <property type="match status" value="1"/>
</dbReference>
<dbReference type="InterPro" id="IPR000477">
    <property type="entry name" value="RT_dom"/>
</dbReference>
<name>A0A8S4SGS0_9NEOP</name>
<dbReference type="PANTHER" id="PTHR47027:SF8">
    <property type="entry name" value="RIBONUCLEASE H"/>
    <property type="match status" value="1"/>
</dbReference>
<dbReference type="PROSITE" id="PS50878">
    <property type="entry name" value="RT_POL"/>
    <property type="match status" value="1"/>
</dbReference>